<dbReference type="RefSeq" id="WP_111870820.1">
    <property type="nucleotide sequence ID" value="NZ_QLYX01000015.1"/>
</dbReference>
<feature type="region of interest" description="Disordered" evidence="1">
    <location>
        <begin position="379"/>
        <end position="476"/>
    </location>
</feature>
<name>A0A365GYN3_9ACTN</name>
<dbReference type="AlphaFoldDB" id="A0A365GYN3"/>
<protein>
    <recommendedName>
        <fullName evidence="2">Type VII secretion system protein EssD-like domain-containing protein</fullName>
    </recommendedName>
</protein>
<feature type="compositionally biased region" description="Gly residues" evidence="1">
    <location>
        <begin position="432"/>
        <end position="444"/>
    </location>
</feature>
<gene>
    <name evidence="3" type="ORF">DPM19_26735</name>
</gene>
<dbReference type="EMBL" id="QLYX01000015">
    <property type="protein sequence ID" value="RAY11954.1"/>
    <property type="molecule type" value="Genomic_DNA"/>
</dbReference>
<sequence length="708" mass="77120">MINPGAIPQLDAVHPLAVESEAADLRKTAAGIRRTGAAVHSTWQGLAAYYRAPEAQRLFAATAPVRTKADAFADQLERVAAALSDYAAEVGPIKNRLLELRTQAFAFKARADAADDWRDDDTLVAENNRLVGAVDHQMLAFQAAERKAANRINALYGGTRWVPGDGTRTGGNIHGLSMIPAGTARPWGTLDQPGAGLLGSLWNGAGSVLKGFLVDGLWGDVKGLWDLAWGGPGAWFDAYKQIMLLGLPLTHFGTLAFTDPRLRPRVFGAWRDFGKGFVAWNQWGKDPARASGNTAYNILTSIIPQTKAGSAGKLAKGVDAVGTAADPLALALKGTSRLPKVGDLVKQFDYRIGDTLGQVGKSRLDPADLKLRLHEIDLRHPDLPPAGDPPRLPEMAGAPRRPDELDGPGHPPDTNPPPAGGSRIGDIPLPRSGGGEPPRNTGGGPPEPPPRERPIGQDDPLAPRPNARFGEGVRLDSNTRYEVTDVNGNHRGTFTTDGQGRIIEIHTRSGREHMWNPELRQPRPNTTYHVDNRYTYETDSQARTIRAEGELIHTGSDSHRRGPDQTPIGWEGRNEYIEYNQRVIEEFRAREGRDPLPGEVELYENVPWNGGHLIGTANWGAGERLNVVPMLRNLNQAVSGTTHLTNFRKMEMMWDNLLKPPTNAKVKVEINVIYKPGFTTPTGFRVNYSINGVPAESIIYPNIPPLAR</sequence>
<reference evidence="3 4" key="1">
    <citation type="submission" date="2018-06" db="EMBL/GenBank/DDBJ databases">
        <title>Actinomadura craniellae sp. nov. isolated from marine sponge Craniella sp.</title>
        <authorList>
            <person name="Li L."/>
            <person name="Xu Q.H."/>
            <person name="Lin H.W."/>
            <person name="Lu Y.H."/>
        </authorList>
    </citation>
    <scope>NUCLEOTIDE SEQUENCE [LARGE SCALE GENOMIC DNA]</scope>
    <source>
        <strain evidence="3 4">LHW63021</strain>
    </source>
</reference>
<dbReference type="InterPro" id="IPR044927">
    <property type="entry name" value="Endonuclea_NS_2"/>
</dbReference>
<feature type="compositionally biased region" description="Pro residues" evidence="1">
    <location>
        <begin position="383"/>
        <end position="392"/>
    </location>
</feature>
<accession>A0A365GYN3</accession>
<feature type="compositionally biased region" description="Pro residues" evidence="1">
    <location>
        <begin position="409"/>
        <end position="419"/>
    </location>
</feature>
<feature type="domain" description="Type VII secretion system protein EssD-like" evidence="2">
    <location>
        <begin position="608"/>
        <end position="691"/>
    </location>
</feature>
<evidence type="ECO:0000259" key="2">
    <source>
        <dbReference type="Pfam" id="PF13930"/>
    </source>
</evidence>
<dbReference type="Proteomes" id="UP000251891">
    <property type="component" value="Unassembled WGS sequence"/>
</dbReference>
<dbReference type="Pfam" id="PF13930">
    <property type="entry name" value="Endonuclea_NS_2"/>
    <property type="match status" value="1"/>
</dbReference>
<dbReference type="InterPro" id="IPR044929">
    <property type="entry name" value="DNA/RNA_non-sp_Endonuclease_sf"/>
</dbReference>
<evidence type="ECO:0000256" key="1">
    <source>
        <dbReference type="SAM" id="MobiDB-lite"/>
    </source>
</evidence>
<evidence type="ECO:0000313" key="3">
    <source>
        <dbReference type="EMBL" id="RAY11954.1"/>
    </source>
</evidence>
<organism evidence="3 4">
    <name type="scientific">Actinomadura craniellae</name>
    <dbReference type="NCBI Taxonomy" id="2231787"/>
    <lineage>
        <taxon>Bacteria</taxon>
        <taxon>Bacillati</taxon>
        <taxon>Actinomycetota</taxon>
        <taxon>Actinomycetes</taxon>
        <taxon>Streptosporangiales</taxon>
        <taxon>Thermomonosporaceae</taxon>
        <taxon>Actinomadura</taxon>
    </lineage>
</organism>
<keyword evidence="4" id="KW-1185">Reference proteome</keyword>
<dbReference type="Gene3D" id="3.40.570.10">
    <property type="entry name" value="Extracellular Endonuclease, subunit A"/>
    <property type="match status" value="1"/>
</dbReference>
<comment type="caution">
    <text evidence="3">The sequence shown here is derived from an EMBL/GenBank/DDBJ whole genome shotgun (WGS) entry which is preliminary data.</text>
</comment>
<proteinExistence type="predicted"/>
<dbReference type="OrthoDB" id="3460045at2"/>
<evidence type="ECO:0000313" key="4">
    <source>
        <dbReference type="Proteomes" id="UP000251891"/>
    </source>
</evidence>